<dbReference type="InterPro" id="IPR012640">
    <property type="entry name" value="Membr_lipoprot_lipid_attach_CS"/>
</dbReference>
<evidence type="ECO:0000256" key="1">
    <source>
        <dbReference type="ARBA" id="ARBA00022729"/>
    </source>
</evidence>
<proteinExistence type="predicted"/>
<keyword evidence="1" id="KW-0732">Signal</keyword>
<keyword evidence="3" id="KW-0614">Plasmid</keyword>
<dbReference type="Pfam" id="PF07283">
    <property type="entry name" value="TrbH"/>
    <property type="match status" value="1"/>
</dbReference>
<sequence length="165" mass="17845">MRKIVSAALLALVLSGCATTSPYGNYLAEPARVNQAQLATEAVNQLVELFPPARSRFELQQPTPDAFGQSLVKGLRNSGYAVLELEPKQSSAATTDTNEAPAAGEEPIVSVPSPSQTYPLRYVVDNAGDSNLYRLTLLVGTQSLTRPYLHQNGELLPAGYWVRKE</sequence>
<accession>F2FAX5</accession>
<dbReference type="PROSITE" id="PS51257">
    <property type="entry name" value="PROKAR_LIPOPROTEIN"/>
    <property type="match status" value="1"/>
</dbReference>
<dbReference type="EMBL" id="AY950444">
    <property type="protein sequence ID" value="AAY97922.1"/>
    <property type="molecule type" value="Genomic_DNA"/>
</dbReference>
<protein>
    <submittedName>
        <fullName evidence="3">TrbH</fullName>
    </submittedName>
</protein>
<organism evidence="3">
    <name type="scientific">Plasmid pMCBF1</name>
    <dbReference type="NCBI Taxonomy" id="1003194"/>
    <lineage>
        <taxon>other sequences</taxon>
        <taxon>plasmids</taxon>
    </lineage>
</organism>
<dbReference type="AlphaFoldDB" id="F2FAX5"/>
<name>F2FAX5_9ZZZZ</name>
<geneLocation type="plasmid" evidence="3">
    <name>pMCBF1</name>
</geneLocation>
<gene>
    <name evidence="3" type="primary">trbH</name>
</gene>
<dbReference type="Pfam" id="PF08139">
    <property type="entry name" value="LPAM_1"/>
    <property type="match status" value="1"/>
</dbReference>
<dbReference type="InterPro" id="IPR010837">
    <property type="entry name" value="Conjugal_tfr_TrbH"/>
</dbReference>
<evidence type="ECO:0000313" key="3">
    <source>
        <dbReference type="EMBL" id="AAY97922.1"/>
    </source>
</evidence>
<evidence type="ECO:0000256" key="2">
    <source>
        <dbReference type="SAM" id="MobiDB-lite"/>
    </source>
</evidence>
<reference evidence="3" key="1">
    <citation type="journal article" date="2011" name="Nat. Commun.">
        <title>The IncP-1 plasmid backbone adapts to different host bacterial species and evolves through homologous recombination.</title>
        <authorList>
            <person name="Norberg P."/>
            <person name="Bergstrom M."/>
            <person name="Jethava V."/>
            <person name="Dubhashi D."/>
            <person name="Hermansson M."/>
        </authorList>
    </citation>
    <scope>NUCLEOTIDE SEQUENCE</scope>
    <source>
        <plasmid evidence="3">pMCBF1</plasmid>
    </source>
</reference>
<feature type="compositionally biased region" description="Polar residues" evidence="2">
    <location>
        <begin position="88"/>
        <end position="98"/>
    </location>
</feature>
<feature type="region of interest" description="Disordered" evidence="2">
    <location>
        <begin position="87"/>
        <end position="111"/>
    </location>
</feature>